<feature type="region of interest" description="Disordered" evidence="1">
    <location>
        <begin position="168"/>
        <end position="188"/>
    </location>
</feature>
<reference evidence="2" key="1">
    <citation type="submission" date="2019-08" db="EMBL/GenBank/DDBJ databases">
        <title>The genome of the North American firefly Photinus pyralis.</title>
        <authorList>
            <consortium name="Photinus pyralis genome working group"/>
            <person name="Fallon T.R."/>
            <person name="Sander Lower S.E."/>
            <person name="Weng J.-K."/>
        </authorList>
    </citation>
    <scope>NUCLEOTIDE SEQUENCE</scope>
    <source>
        <strain evidence="2">TRF0915ILg1</strain>
        <tissue evidence="2">Whole body</tissue>
    </source>
</reference>
<comment type="caution">
    <text evidence="2">The sequence shown here is derived from an EMBL/GenBank/DDBJ whole genome shotgun (WGS) entry which is preliminary data.</text>
</comment>
<organism evidence="2 3">
    <name type="scientific">Ignelater luminosus</name>
    <name type="common">Cucubano</name>
    <name type="synonym">Pyrophorus luminosus</name>
    <dbReference type="NCBI Taxonomy" id="2038154"/>
    <lineage>
        <taxon>Eukaryota</taxon>
        <taxon>Metazoa</taxon>
        <taxon>Ecdysozoa</taxon>
        <taxon>Arthropoda</taxon>
        <taxon>Hexapoda</taxon>
        <taxon>Insecta</taxon>
        <taxon>Pterygota</taxon>
        <taxon>Neoptera</taxon>
        <taxon>Endopterygota</taxon>
        <taxon>Coleoptera</taxon>
        <taxon>Polyphaga</taxon>
        <taxon>Elateriformia</taxon>
        <taxon>Elateroidea</taxon>
        <taxon>Elateridae</taxon>
        <taxon>Agrypninae</taxon>
        <taxon>Pyrophorini</taxon>
        <taxon>Ignelater</taxon>
    </lineage>
</organism>
<proteinExistence type="predicted"/>
<protein>
    <submittedName>
        <fullName evidence="2">Uncharacterized protein</fullName>
    </submittedName>
</protein>
<dbReference type="Proteomes" id="UP000801492">
    <property type="component" value="Unassembled WGS sequence"/>
</dbReference>
<feature type="region of interest" description="Disordered" evidence="1">
    <location>
        <begin position="39"/>
        <end position="132"/>
    </location>
</feature>
<evidence type="ECO:0000313" key="2">
    <source>
        <dbReference type="EMBL" id="KAF2900472.1"/>
    </source>
</evidence>
<feature type="compositionally biased region" description="Basic and acidic residues" evidence="1">
    <location>
        <begin position="69"/>
        <end position="82"/>
    </location>
</feature>
<keyword evidence="3" id="KW-1185">Reference proteome</keyword>
<sequence length="218" mass="24871">MPEGCQSITTAIDVIFSAEETKVTIDFVKGKLLLEEPKQLKSRQEQEVTNNAAFAGYKRQRKKNLNNRNKIEDQTNERHRYEDDENLNENGEEHQNIDKENQNEDGDENQDGKEEGKVEKKATRKTPREERKKYLNDFETSMMTALSVGNLISDVLQSYEEAEKEARAQLPEREAGKWKDSKENSPGGCGFPTIQSRGGHLHSGGTYGNVKSIIKFIY</sequence>
<feature type="compositionally biased region" description="Basic and acidic residues" evidence="1">
    <location>
        <begin position="110"/>
        <end position="132"/>
    </location>
</feature>
<feature type="compositionally biased region" description="Basic and acidic residues" evidence="1">
    <location>
        <begin position="91"/>
        <end position="102"/>
    </location>
</feature>
<feature type="compositionally biased region" description="Basic and acidic residues" evidence="1">
    <location>
        <begin position="168"/>
        <end position="183"/>
    </location>
</feature>
<evidence type="ECO:0000256" key="1">
    <source>
        <dbReference type="SAM" id="MobiDB-lite"/>
    </source>
</evidence>
<accession>A0A8K0DCG7</accession>
<name>A0A8K0DCG7_IGNLU</name>
<dbReference type="EMBL" id="VTPC01002179">
    <property type="protein sequence ID" value="KAF2900472.1"/>
    <property type="molecule type" value="Genomic_DNA"/>
</dbReference>
<dbReference type="AlphaFoldDB" id="A0A8K0DCG7"/>
<dbReference type="OrthoDB" id="6778612at2759"/>
<gene>
    <name evidence="2" type="ORF">ILUMI_05724</name>
</gene>
<evidence type="ECO:0000313" key="3">
    <source>
        <dbReference type="Proteomes" id="UP000801492"/>
    </source>
</evidence>